<keyword evidence="3" id="KW-0472">Membrane</keyword>
<dbReference type="InterPro" id="IPR002110">
    <property type="entry name" value="Ankyrin_rpt"/>
</dbReference>
<sequence length="1200" mass="136576">MQIRVPRGLNSAIDIVDRATSMSHIESHTRGALVSIDLNCPADLFYGRKQLIAKFSLTFTTKIVDGFHKSVAIQDAKVGYFEDDHNIGKMVDSPQRPVPQIVGQPETTFRQGTIEIEMQQPEDSSNIRIVVLLEAYPSNMEVTASLSTADGISRPSHAFMSASNLDVAPSPDEQRLQRLLCWTAALGHDTLFEAYLDQGPSILNIEDEFGMTPFSWAALTGQASVVQLALQQAGSDSARKRTKKGFSPLEAAARSRDPNIFETFLRSLKCIKGADSVIPELLPLLELEEIEEELTEAVSGEQTATIRKLVDKLLSIQPDEASKQNWLALRMVKAAESGVLCLVQVLKACGAKVDGTPHGAANTQTFRRNRRRNTPLMSAILNNRTKVAKFLILHGAGSQDDLLAAVEENQHSTIRALLQAGIPVTEEFRNRLIEIANNNKDSTTLMLLKLEKGTGKLATHEHLHPEVDVLFEATVVDFYEDKDPRFQELTVDALMREDVDFFTPSGETIFKWFHLPANNVLGQKALIGKIYQKTPSSAYKVLDPKRWAKRQHEGERGSAHARFMIPACHDFSEAFKHKKKFGNDNKHKHVLLFMPYLHWDEERAMRHRTSLITQNSPFKQWPEIPPDQQKFKREELLLRRYLFDERRADPNSSHVLHIRRTLDQSLYHNLKDTKIRDSDQTVRRYQEELKRNSPAQEKTPFAAIMVDQLWLWILVGSSGKAEAVVTCFPSRDWHDVGMETTGSSQNERILDRRRTTDILQITKSYIQQRPSAVQTPYDLAGVIASRCSRALLDHSSDMLNFAEVYENSISSIMDEEAVLFNTFNSLMQTRTKDDLVRLEALRKHMREKQEKNNNDGGGTSHNEPLHRLAEHISDERQRSILHDTEQHCKEYRMYTLDRDIPDEYDMKLLRRSTGEAKIERLVALLEKFRRFYVLDITREITLLRQIKDIQDELEMMEKIFAEQQEALESMGRIIRTMTQHHLGSNGETQARSSDRTFSHHKVSSGSGTERHRTEGRQDLLSDLMHDDSDSDVDDILGDDYLPGTNVRESSGTGAQSRKSSSINEVPSMIWGDLRERQSLPLRTIARHSKQIKKMNERARNTNTARSRLTRNLIQLSTLVDLKQKQNNMIDTRTARLQAEQSHLMTLQAEKSGRTLMVFTIVTIVFLPLSFIAAFFAIPAKEFDKNNLTLGYVSKITCELH</sequence>
<dbReference type="GO" id="GO:0016020">
    <property type="term" value="C:membrane"/>
    <property type="evidence" value="ECO:0007669"/>
    <property type="project" value="InterPro"/>
</dbReference>
<proteinExistence type="predicted"/>
<keyword evidence="3" id="KW-0812">Transmembrane</keyword>
<reference evidence="5" key="1">
    <citation type="submission" date="2016-07" db="EMBL/GenBank/DDBJ databases">
        <title>Multiple horizontal gene transfer events from other fungi enriched the ability of initially mycotrophic Trichoderma (Ascomycota) to feed on dead plant biomass.</title>
        <authorList>
            <consortium name="DOE Joint Genome Institute"/>
            <person name="Atanasova L."/>
            <person name="Chenthamara K."/>
            <person name="Zhang J."/>
            <person name="Grujic M."/>
            <person name="Henrissat B."/>
            <person name="Kuo A."/>
            <person name="Aerts A."/>
            <person name="Salamov A."/>
            <person name="Lipzen A."/>
            <person name="Labutti K."/>
            <person name="Barry K."/>
            <person name="Miao Y."/>
            <person name="Rahimi M.J."/>
            <person name="Shen Q."/>
            <person name="Grigoriev I.V."/>
            <person name="Kubicek C.P."/>
            <person name="Druzhinina I.S."/>
        </authorList>
    </citation>
    <scope>NUCLEOTIDE SEQUENCE [LARGE SCALE GENOMIC DNA]</scope>
    <source>
        <strain evidence="5">TUCIM 6016</strain>
    </source>
</reference>
<feature type="compositionally biased region" description="Polar residues" evidence="2">
    <location>
        <begin position="982"/>
        <end position="991"/>
    </location>
</feature>
<dbReference type="PANTHER" id="PTHR47685:SF1">
    <property type="entry name" value="MAGNESIUM TRANSPORT PROTEIN CORA"/>
    <property type="match status" value="1"/>
</dbReference>
<dbReference type="SMART" id="SM00248">
    <property type="entry name" value="ANK"/>
    <property type="match status" value="3"/>
</dbReference>
<keyword evidence="1" id="KW-0175">Coiled coil</keyword>
<keyword evidence="5" id="KW-1185">Reference proteome</keyword>
<evidence type="ECO:0000313" key="4">
    <source>
        <dbReference type="EMBL" id="PTB66967.1"/>
    </source>
</evidence>
<dbReference type="Gene3D" id="1.25.40.20">
    <property type="entry name" value="Ankyrin repeat-containing domain"/>
    <property type="match status" value="2"/>
</dbReference>
<dbReference type="InterPro" id="IPR050829">
    <property type="entry name" value="CorA_MIT"/>
</dbReference>
<dbReference type="Pfam" id="PF01544">
    <property type="entry name" value="CorA"/>
    <property type="match status" value="1"/>
</dbReference>
<dbReference type="EMBL" id="KZ680212">
    <property type="protein sequence ID" value="PTB66967.1"/>
    <property type="molecule type" value="Genomic_DNA"/>
</dbReference>
<organism evidence="4 5">
    <name type="scientific">Trichoderma citrinoviride</name>
    <dbReference type="NCBI Taxonomy" id="58853"/>
    <lineage>
        <taxon>Eukaryota</taxon>
        <taxon>Fungi</taxon>
        <taxon>Dikarya</taxon>
        <taxon>Ascomycota</taxon>
        <taxon>Pezizomycotina</taxon>
        <taxon>Sordariomycetes</taxon>
        <taxon>Hypocreomycetidae</taxon>
        <taxon>Hypocreales</taxon>
        <taxon>Hypocreaceae</taxon>
        <taxon>Trichoderma</taxon>
    </lineage>
</organism>
<dbReference type="Proteomes" id="UP000241546">
    <property type="component" value="Unassembled WGS sequence"/>
</dbReference>
<feature type="compositionally biased region" description="Acidic residues" evidence="2">
    <location>
        <begin position="1028"/>
        <end position="1037"/>
    </location>
</feature>
<evidence type="ECO:0000256" key="1">
    <source>
        <dbReference type="SAM" id="Coils"/>
    </source>
</evidence>
<dbReference type="RefSeq" id="XP_024750287.1">
    <property type="nucleotide sequence ID" value="XM_024890462.1"/>
</dbReference>
<dbReference type="Gene3D" id="1.20.58.340">
    <property type="entry name" value="Magnesium transport protein CorA, transmembrane region"/>
    <property type="match status" value="1"/>
</dbReference>
<dbReference type="SUPFAM" id="SSF48403">
    <property type="entry name" value="Ankyrin repeat"/>
    <property type="match status" value="1"/>
</dbReference>
<protein>
    <submittedName>
        <fullName evidence="4">Uncharacterized protein</fullName>
    </submittedName>
</protein>
<dbReference type="GeneID" id="36598580"/>
<gene>
    <name evidence="4" type="ORF">BBK36DRAFT_1118298</name>
</gene>
<dbReference type="PANTHER" id="PTHR47685">
    <property type="entry name" value="MAGNESIUM TRANSPORT PROTEIN CORA"/>
    <property type="match status" value="1"/>
</dbReference>
<feature type="transmembrane region" description="Helical" evidence="3">
    <location>
        <begin position="1155"/>
        <end position="1177"/>
    </location>
</feature>
<accession>A0A2T4BCB5</accession>
<dbReference type="AlphaFoldDB" id="A0A2T4BCB5"/>
<dbReference type="Pfam" id="PF12796">
    <property type="entry name" value="Ank_2"/>
    <property type="match status" value="1"/>
</dbReference>
<dbReference type="InterPro" id="IPR036770">
    <property type="entry name" value="Ankyrin_rpt-contain_sf"/>
</dbReference>
<dbReference type="GO" id="GO:0046873">
    <property type="term" value="F:metal ion transmembrane transporter activity"/>
    <property type="evidence" value="ECO:0007669"/>
    <property type="project" value="InterPro"/>
</dbReference>
<evidence type="ECO:0000256" key="2">
    <source>
        <dbReference type="SAM" id="MobiDB-lite"/>
    </source>
</evidence>
<dbReference type="InterPro" id="IPR002523">
    <property type="entry name" value="MgTranspt_CorA/ZnTranspt_ZntB"/>
</dbReference>
<dbReference type="OrthoDB" id="4898535at2759"/>
<feature type="compositionally biased region" description="Polar residues" evidence="2">
    <location>
        <begin position="1046"/>
        <end position="1063"/>
    </location>
</feature>
<evidence type="ECO:0000313" key="5">
    <source>
        <dbReference type="Proteomes" id="UP000241546"/>
    </source>
</evidence>
<keyword evidence="3" id="KW-1133">Transmembrane helix</keyword>
<feature type="compositionally biased region" description="Basic and acidic residues" evidence="2">
    <location>
        <begin position="1008"/>
        <end position="1027"/>
    </location>
</feature>
<feature type="region of interest" description="Disordered" evidence="2">
    <location>
        <begin position="982"/>
        <end position="1063"/>
    </location>
</feature>
<feature type="coiled-coil region" evidence="1">
    <location>
        <begin position="1084"/>
        <end position="1111"/>
    </location>
</feature>
<name>A0A2T4BCB5_9HYPO</name>
<evidence type="ECO:0000256" key="3">
    <source>
        <dbReference type="SAM" id="Phobius"/>
    </source>
</evidence>